<reference evidence="2 3" key="1">
    <citation type="submission" date="2018-03" db="EMBL/GenBank/DDBJ databases">
        <title>The ancient ancestry and fast evolution of plastids.</title>
        <authorList>
            <person name="Moore K.R."/>
            <person name="Magnabosco C."/>
            <person name="Momper L."/>
            <person name="Gold D.A."/>
            <person name="Bosak T."/>
            <person name="Fournier G.P."/>
        </authorList>
    </citation>
    <scope>NUCLEOTIDE SEQUENCE [LARGE SCALE GENOMIC DNA]</scope>
    <source>
        <strain evidence="2 3">CCALA 037</strain>
    </source>
</reference>
<dbReference type="InterPro" id="IPR016024">
    <property type="entry name" value="ARM-type_fold"/>
</dbReference>
<dbReference type="Proteomes" id="UP000238937">
    <property type="component" value="Unassembled WGS sequence"/>
</dbReference>
<dbReference type="AlphaFoldDB" id="A0A2T1FU08"/>
<proteinExistence type="predicted"/>
<dbReference type="InterPro" id="IPR032192">
    <property type="entry name" value="GUN4_N"/>
</dbReference>
<gene>
    <name evidence="2" type="ORF">C7B77_23885</name>
</gene>
<feature type="domain" description="GUN4 N-terminal ARM-like repeat" evidence="1">
    <location>
        <begin position="32"/>
        <end position="96"/>
    </location>
</feature>
<accession>A0A2T1FU08</accession>
<keyword evidence="3" id="KW-1185">Reference proteome</keyword>
<dbReference type="OrthoDB" id="530825at2"/>
<evidence type="ECO:0000313" key="3">
    <source>
        <dbReference type="Proteomes" id="UP000238937"/>
    </source>
</evidence>
<dbReference type="EMBL" id="PVWO01000441">
    <property type="protein sequence ID" value="PSB48472.1"/>
    <property type="molecule type" value="Genomic_DNA"/>
</dbReference>
<protein>
    <recommendedName>
        <fullName evidence="1">GUN4 N-terminal ARM-like repeat domain-containing protein</fullName>
    </recommendedName>
</protein>
<evidence type="ECO:0000313" key="2">
    <source>
        <dbReference type="EMBL" id="PSB48472.1"/>
    </source>
</evidence>
<name>A0A2T1FU08_9CYAN</name>
<sequence>MSKHDSPNEFDAVLGNQGIATQGSMILGGVEGIKQRLNSHSLQVKLAALEEAINYGTAGLQVLLAYLDDRDLQIQNRVYELLESRSEPFVREHLAKNGIRRYTRHKNRFELFELLGREGTPETVDIMMESLECDPHSSPYKLIDYTLGLVRTSVGEKRIEHYLFNGTQTQRNYAALYFKRLGEMGILTEAVKMGCIDRVQAFSK</sequence>
<dbReference type="RefSeq" id="WP_106310790.1">
    <property type="nucleotide sequence ID" value="NZ_PVWO01000441.1"/>
</dbReference>
<evidence type="ECO:0000259" key="1">
    <source>
        <dbReference type="Pfam" id="PF16416"/>
    </source>
</evidence>
<dbReference type="Pfam" id="PF16416">
    <property type="entry name" value="GUN4_N"/>
    <property type="match status" value="1"/>
</dbReference>
<dbReference type="SUPFAM" id="SSF48371">
    <property type="entry name" value="ARM repeat"/>
    <property type="match status" value="1"/>
</dbReference>
<organism evidence="2 3">
    <name type="scientific">Chamaesiphon polymorphus CCALA 037</name>
    <dbReference type="NCBI Taxonomy" id="2107692"/>
    <lineage>
        <taxon>Bacteria</taxon>
        <taxon>Bacillati</taxon>
        <taxon>Cyanobacteriota</taxon>
        <taxon>Cyanophyceae</taxon>
        <taxon>Gomontiellales</taxon>
        <taxon>Chamaesiphonaceae</taxon>
        <taxon>Chamaesiphon</taxon>
    </lineage>
</organism>
<comment type="caution">
    <text evidence="2">The sequence shown here is derived from an EMBL/GenBank/DDBJ whole genome shotgun (WGS) entry which is preliminary data.</text>
</comment>